<dbReference type="SUPFAM" id="SSF51338">
    <property type="entry name" value="Composite domain of metallo-dependent hydrolases"/>
    <property type="match status" value="1"/>
</dbReference>
<sequence>MVRLLIHGVYIADVDGSIRGPGFIYIRDGAIQAVGEGEPPEELSLAELVLGGDNRLAMPGFASPPVLAELYGFRFLSDERISYASIAAGGGCLLSLLSDIDEEEAYYSALMWLYEAALNGVSRPVIVTANPRAAARASEAAEMSSVILVPLGCRGVSVDKPIDALDSIPSSARLRRGVLVCEGEPPSSADLDVVVRLSNGKLLAGNTAVDVSTLTPEPWVSPWSLIALGGEAVYKVLVSDMHRLVDSGYEAFQGQAHVQVVDLTEPPGWAPQPAAAKPWRLGSSRPRIETLLSGGRLVVDNGEHLALGVDAAGKAARVLAEAYDRLGSCRREGGG</sequence>
<accession>A2BLQ7</accession>
<dbReference type="InterPro" id="IPR011059">
    <property type="entry name" value="Metal-dep_hydrolase_composite"/>
</dbReference>
<protein>
    <recommendedName>
        <fullName evidence="3">Amidohydrolase</fullName>
    </recommendedName>
</protein>
<reference evidence="1 2" key="1">
    <citation type="journal article" date="2007" name="Archaea">
        <title>The genome of Hyperthermus butylicus: a sulfur-reducing, peptide fermenting, neutrophilic Crenarchaeote growing up to 108 degrees C.</title>
        <authorList>
            <person name="Brugger K."/>
            <person name="Chen L."/>
            <person name="Stark M."/>
            <person name="Zibat A."/>
            <person name="Redder P."/>
            <person name="Ruepp A."/>
            <person name="Awayez M."/>
            <person name="She Q."/>
            <person name="Garrett R.A."/>
            <person name="Klenk H.P."/>
        </authorList>
    </citation>
    <scope>NUCLEOTIDE SEQUENCE [LARGE SCALE GENOMIC DNA]</scope>
    <source>
        <strain evidence="2">DSM 5456 / JCM 9403 / PLM1-5</strain>
    </source>
</reference>
<evidence type="ECO:0000313" key="1">
    <source>
        <dbReference type="EMBL" id="ABM80918.1"/>
    </source>
</evidence>
<dbReference type="EMBL" id="CP000493">
    <property type="protein sequence ID" value="ABM80918.1"/>
    <property type="molecule type" value="Genomic_DNA"/>
</dbReference>
<dbReference type="GeneID" id="4781723"/>
<dbReference type="AlphaFoldDB" id="A2BLQ7"/>
<dbReference type="RefSeq" id="WP_011822236.1">
    <property type="nucleotide sequence ID" value="NC_008818.1"/>
</dbReference>
<dbReference type="KEGG" id="hbu:Hbut_1075"/>
<dbReference type="eggNOG" id="arCOG06083">
    <property type="taxonomic scope" value="Archaea"/>
</dbReference>
<evidence type="ECO:0008006" key="3">
    <source>
        <dbReference type="Google" id="ProtNLM"/>
    </source>
</evidence>
<dbReference type="HOGENOM" id="CLU_751464_0_0_2"/>
<dbReference type="OrthoDB" id="15310at2157"/>
<gene>
    <name evidence="1" type="ordered locus">Hbut_1075</name>
</gene>
<dbReference type="Proteomes" id="UP000002593">
    <property type="component" value="Chromosome"/>
</dbReference>
<evidence type="ECO:0000313" key="2">
    <source>
        <dbReference type="Proteomes" id="UP000002593"/>
    </source>
</evidence>
<dbReference type="GO" id="GO:0016810">
    <property type="term" value="F:hydrolase activity, acting on carbon-nitrogen (but not peptide) bonds"/>
    <property type="evidence" value="ECO:0007669"/>
    <property type="project" value="InterPro"/>
</dbReference>
<proteinExistence type="predicted"/>
<keyword evidence="2" id="KW-1185">Reference proteome</keyword>
<organism evidence="1 2">
    <name type="scientific">Hyperthermus butylicus (strain DSM 5456 / JCM 9403 / PLM1-5)</name>
    <dbReference type="NCBI Taxonomy" id="415426"/>
    <lineage>
        <taxon>Archaea</taxon>
        <taxon>Thermoproteota</taxon>
        <taxon>Thermoprotei</taxon>
        <taxon>Desulfurococcales</taxon>
        <taxon>Pyrodictiaceae</taxon>
        <taxon>Hyperthermus</taxon>
    </lineage>
</organism>
<name>A2BLQ7_HYPBU</name>
<dbReference type="EnsemblBacteria" id="ABM80918">
    <property type="protein sequence ID" value="ABM80918"/>
    <property type="gene ID" value="Hbut_1075"/>
</dbReference>